<keyword evidence="3" id="KW-1185">Reference proteome</keyword>
<evidence type="ECO:0000313" key="2">
    <source>
        <dbReference type="EMBL" id="CTQ50198.1"/>
    </source>
</evidence>
<organism evidence="2 3">
    <name type="scientific">Jannaschia donghaensis</name>
    <dbReference type="NCBI Taxonomy" id="420998"/>
    <lineage>
        <taxon>Bacteria</taxon>
        <taxon>Pseudomonadati</taxon>
        <taxon>Pseudomonadota</taxon>
        <taxon>Alphaproteobacteria</taxon>
        <taxon>Rhodobacterales</taxon>
        <taxon>Roseobacteraceae</taxon>
        <taxon>Jannaschia</taxon>
    </lineage>
</organism>
<reference evidence="2 3" key="1">
    <citation type="submission" date="2015-07" db="EMBL/GenBank/DDBJ databases">
        <authorList>
            <person name="Noorani M."/>
        </authorList>
    </citation>
    <scope>NUCLEOTIDE SEQUENCE [LARGE SCALE GENOMIC DNA]</scope>
    <source>
        <strain evidence="2 3">CECT 7802</strain>
    </source>
</reference>
<dbReference type="AlphaFoldDB" id="A0A0M6YIL1"/>
<dbReference type="InterPro" id="IPR029058">
    <property type="entry name" value="AB_hydrolase_fold"/>
</dbReference>
<evidence type="ECO:0000313" key="3">
    <source>
        <dbReference type="Proteomes" id="UP000049222"/>
    </source>
</evidence>
<dbReference type="SUPFAM" id="SSF53474">
    <property type="entry name" value="alpha/beta-Hydrolases"/>
    <property type="match status" value="1"/>
</dbReference>
<dbReference type="Pfam" id="PF12146">
    <property type="entry name" value="Hydrolase_4"/>
    <property type="match status" value="1"/>
</dbReference>
<sequence>MTFPKAPYHADVAAGPPHGRAHWVTTADGIPIRIGVWPEGTRGTLLIVPGRTEYIEKYSDAAVRMAAHGYASAVVDVRGQGLSPRATGDRKIGHVNDFSEFQADVDGILDLCTELDMPRPWHILGHSMGGLIALRALMRRPAVFRRAVFSAPMWGLQLTPHRRFMGWTVSAAAASLGFGEQSAPGSGKVADPAGAPFDGNLLTRDAEMFAWMKRQITTHPDLALGGPSIGWVWAALREMHACARAPAPVAPALTFLGTDEAIVSADAIHVRMGSWEDGTLEIIDGARHEALMENAVLRTKIYDRIAAHLNG</sequence>
<dbReference type="RefSeq" id="WP_055085521.1">
    <property type="nucleotide sequence ID" value="NZ_CXSU01000012.1"/>
</dbReference>
<evidence type="ECO:0000259" key="1">
    <source>
        <dbReference type="Pfam" id="PF12146"/>
    </source>
</evidence>
<dbReference type="OrthoDB" id="9788260at2"/>
<dbReference type="Gene3D" id="3.40.50.1820">
    <property type="entry name" value="alpha/beta hydrolase"/>
    <property type="match status" value="1"/>
</dbReference>
<accession>A0A0M6YIL1</accession>
<proteinExistence type="predicted"/>
<dbReference type="EMBL" id="CXSU01000012">
    <property type="protein sequence ID" value="CTQ50198.1"/>
    <property type="molecule type" value="Genomic_DNA"/>
</dbReference>
<dbReference type="STRING" id="420998.JDO7802_02216"/>
<protein>
    <submittedName>
        <fullName evidence="2">Phospholipase YtpA</fullName>
        <ecNumber evidence="2">3.1.1.-</ecNumber>
    </submittedName>
</protein>
<name>A0A0M6YIL1_9RHOB</name>
<dbReference type="Proteomes" id="UP000049222">
    <property type="component" value="Unassembled WGS sequence"/>
</dbReference>
<keyword evidence="2" id="KW-0378">Hydrolase</keyword>
<dbReference type="InterPro" id="IPR022742">
    <property type="entry name" value="Hydrolase_4"/>
</dbReference>
<feature type="domain" description="Serine aminopeptidase S33" evidence="1">
    <location>
        <begin position="41"/>
        <end position="294"/>
    </location>
</feature>
<dbReference type="GO" id="GO:0016787">
    <property type="term" value="F:hydrolase activity"/>
    <property type="evidence" value="ECO:0007669"/>
    <property type="project" value="UniProtKB-KW"/>
</dbReference>
<dbReference type="EC" id="3.1.1.-" evidence="2"/>
<dbReference type="InterPro" id="IPR051044">
    <property type="entry name" value="MAG_DAG_Lipase"/>
</dbReference>
<dbReference type="PANTHER" id="PTHR11614">
    <property type="entry name" value="PHOSPHOLIPASE-RELATED"/>
    <property type="match status" value="1"/>
</dbReference>
<gene>
    <name evidence="2" type="primary">ytpA</name>
    <name evidence="2" type="ORF">JDO7802_02216</name>
</gene>